<evidence type="ECO:0000313" key="1">
    <source>
        <dbReference type="EMBL" id="TGZ79952.1"/>
    </source>
</evidence>
<organism evidence="1 2">
    <name type="scientific">Ascodesmis nigricans</name>
    <dbReference type="NCBI Taxonomy" id="341454"/>
    <lineage>
        <taxon>Eukaryota</taxon>
        <taxon>Fungi</taxon>
        <taxon>Dikarya</taxon>
        <taxon>Ascomycota</taxon>
        <taxon>Pezizomycotina</taxon>
        <taxon>Pezizomycetes</taxon>
        <taxon>Pezizales</taxon>
        <taxon>Ascodesmidaceae</taxon>
        <taxon>Ascodesmis</taxon>
    </lineage>
</organism>
<evidence type="ECO:0000313" key="2">
    <source>
        <dbReference type="Proteomes" id="UP000298138"/>
    </source>
</evidence>
<sequence>MGGSRSGFTSWGDRDRGSLRFEIRGLRGGDLDGDGDGNLDDDRRCFHVLARLPLESTRRIRQIDEGTNNSFFRFVFGLPISGFVATPQITSCECHCWCSWCSWCWICLSTLSYITIIHAPYIQLDTGKATATATYIHVHVHAKMVDEHARNP</sequence>
<reference evidence="1 2" key="1">
    <citation type="submission" date="2019-04" db="EMBL/GenBank/DDBJ databases">
        <title>Comparative genomics and transcriptomics to analyze fruiting body development in filamentous ascomycetes.</title>
        <authorList>
            <consortium name="DOE Joint Genome Institute"/>
            <person name="Lutkenhaus R."/>
            <person name="Traeger S."/>
            <person name="Breuer J."/>
            <person name="Kuo A."/>
            <person name="Lipzen A."/>
            <person name="Pangilinan J."/>
            <person name="Dilworth D."/>
            <person name="Sandor L."/>
            <person name="Poggeler S."/>
            <person name="Barry K."/>
            <person name="Grigoriev I.V."/>
            <person name="Nowrousian M."/>
        </authorList>
    </citation>
    <scope>NUCLEOTIDE SEQUENCE [LARGE SCALE GENOMIC DNA]</scope>
    <source>
        <strain evidence="1 2">CBS 389.68</strain>
    </source>
</reference>
<accession>A0A4S2MTU4</accession>
<dbReference type="Proteomes" id="UP000298138">
    <property type="component" value="Unassembled WGS sequence"/>
</dbReference>
<dbReference type="InParanoid" id="A0A4S2MTU4"/>
<name>A0A4S2MTU4_9PEZI</name>
<proteinExistence type="predicted"/>
<keyword evidence="2" id="KW-1185">Reference proteome</keyword>
<dbReference type="EMBL" id="ML220128">
    <property type="protein sequence ID" value="TGZ79952.1"/>
    <property type="molecule type" value="Genomic_DNA"/>
</dbReference>
<protein>
    <submittedName>
        <fullName evidence="1">Uncharacterized protein</fullName>
    </submittedName>
</protein>
<gene>
    <name evidence="1" type="ORF">EX30DRAFT_72567</name>
</gene>
<dbReference type="AlphaFoldDB" id="A0A4S2MTU4"/>